<keyword evidence="1" id="KW-0472">Membrane</keyword>
<dbReference type="AlphaFoldDB" id="A0A1G2TFT8"/>
<comment type="caution">
    <text evidence="3">The sequence shown here is derived from an EMBL/GenBank/DDBJ whole genome shotgun (WGS) entry which is preliminary data.</text>
</comment>
<name>A0A1G2TFT8_9BACT</name>
<dbReference type="Proteomes" id="UP000178175">
    <property type="component" value="Unassembled WGS sequence"/>
</dbReference>
<dbReference type="SUPFAM" id="SSF74853">
    <property type="entry name" value="Lamin A/C globular tail domain"/>
    <property type="match status" value="1"/>
</dbReference>
<dbReference type="InterPro" id="IPR036415">
    <property type="entry name" value="Lamin_tail_dom_sf"/>
</dbReference>
<dbReference type="EMBL" id="MHVR01000010">
    <property type="protein sequence ID" value="OHA96140.1"/>
    <property type="molecule type" value="Genomic_DNA"/>
</dbReference>
<dbReference type="InterPro" id="IPR001322">
    <property type="entry name" value="Lamin_tail_dom"/>
</dbReference>
<dbReference type="Pfam" id="PF00932">
    <property type="entry name" value="LTD"/>
    <property type="match status" value="1"/>
</dbReference>
<evidence type="ECO:0000259" key="2">
    <source>
        <dbReference type="PROSITE" id="PS51841"/>
    </source>
</evidence>
<keyword evidence="1" id="KW-1133">Transmembrane helix</keyword>
<reference evidence="3 4" key="1">
    <citation type="journal article" date="2016" name="Nat. Commun.">
        <title>Thousands of microbial genomes shed light on interconnected biogeochemical processes in an aquifer system.</title>
        <authorList>
            <person name="Anantharaman K."/>
            <person name="Brown C.T."/>
            <person name="Hug L.A."/>
            <person name="Sharon I."/>
            <person name="Castelle C.J."/>
            <person name="Probst A.J."/>
            <person name="Thomas B.C."/>
            <person name="Singh A."/>
            <person name="Wilkins M.J."/>
            <person name="Karaoz U."/>
            <person name="Brodie E.L."/>
            <person name="Williams K.H."/>
            <person name="Hubbard S.S."/>
            <person name="Banfield J.F."/>
        </authorList>
    </citation>
    <scope>NUCLEOTIDE SEQUENCE [LARGE SCALE GENOMIC DNA]</scope>
</reference>
<feature type="transmembrane region" description="Helical" evidence="1">
    <location>
        <begin position="6"/>
        <end position="23"/>
    </location>
</feature>
<evidence type="ECO:0000313" key="4">
    <source>
        <dbReference type="Proteomes" id="UP000178175"/>
    </source>
</evidence>
<evidence type="ECO:0000313" key="3">
    <source>
        <dbReference type="EMBL" id="OHA96140.1"/>
    </source>
</evidence>
<sequence>MKNDTAIPFFILIALIVIALIGPKNVSKTAVNSSSSPKSAGSSAANVVMPSSLQASSIGLSAGNASYTYQPYDEYISVYNKGRDPINITGWQLKNSKNERAYDLGGTLQHFPSDSAVIGQATLFVSPQSFNILQDVVLKSGETAIITTGQVGSQLPYKIVSFKENTCSGYLEDLLEYKFTPPLTRNCPRPANEPGITSLDTECRKFIEKMASCHTPKFDTRDRDGEICYNCVDNKPLSGSCVTFIKNHFNYNSCLAYHLGDANFSGHTWRVFLGQSWEMWAQKYETIKLFDKLGRLVSERSY</sequence>
<proteinExistence type="predicted"/>
<protein>
    <recommendedName>
        <fullName evidence="2">LTD domain-containing protein</fullName>
    </recommendedName>
</protein>
<organism evidence="3 4">
    <name type="scientific">Candidatus Zambryskibacteria bacterium RIFCSPHIGHO2_02_FULL_43_14</name>
    <dbReference type="NCBI Taxonomy" id="1802748"/>
    <lineage>
        <taxon>Bacteria</taxon>
        <taxon>Candidatus Zambryskiibacteriota</taxon>
    </lineage>
</organism>
<dbReference type="PROSITE" id="PS51841">
    <property type="entry name" value="LTD"/>
    <property type="match status" value="1"/>
</dbReference>
<evidence type="ECO:0000256" key="1">
    <source>
        <dbReference type="SAM" id="Phobius"/>
    </source>
</evidence>
<keyword evidence="1" id="KW-0812">Transmembrane</keyword>
<gene>
    <name evidence="3" type="ORF">A3C70_03440</name>
</gene>
<accession>A0A1G2TFT8</accession>
<feature type="domain" description="LTD" evidence="2">
    <location>
        <begin position="36"/>
        <end position="218"/>
    </location>
</feature>